<gene>
    <name evidence="2" type="ORF">FBY41_0629</name>
</gene>
<evidence type="ECO:0000313" key="3">
    <source>
        <dbReference type="Proteomes" id="UP000316747"/>
    </source>
</evidence>
<dbReference type="Pfam" id="PF00805">
    <property type="entry name" value="Pentapeptide"/>
    <property type="match status" value="3"/>
</dbReference>
<dbReference type="PANTHER" id="PTHR14136:SF17">
    <property type="entry name" value="BTB_POZ DOMAIN-CONTAINING PROTEIN KCTD9"/>
    <property type="match status" value="1"/>
</dbReference>
<dbReference type="InterPro" id="IPR051082">
    <property type="entry name" value="Pentapeptide-BTB/POZ_domain"/>
</dbReference>
<protein>
    <submittedName>
        <fullName evidence="2">Uncharacterized protein YjbI with pentapeptide repeats</fullName>
    </submittedName>
</protein>
<dbReference type="OrthoDB" id="154708at2"/>
<dbReference type="EMBL" id="VFPM01000001">
    <property type="protein sequence ID" value="TQM64263.1"/>
    <property type="molecule type" value="Genomic_DNA"/>
</dbReference>
<dbReference type="PANTHER" id="PTHR14136">
    <property type="entry name" value="BTB_POZ DOMAIN-CONTAINING PROTEIN KCTD9"/>
    <property type="match status" value="1"/>
</dbReference>
<name>A0A543I102_9MICO</name>
<feature type="region of interest" description="Disordered" evidence="1">
    <location>
        <begin position="651"/>
        <end position="670"/>
    </location>
</feature>
<reference evidence="2 3" key="1">
    <citation type="submission" date="2019-06" db="EMBL/GenBank/DDBJ databases">
        <title>Genome sequencing of plant associated microbes to promote plant fitness in Sorghum bicolor and Oryza sativa.</title>
        <authorList>
            <person name="Coleman-Derr D."/>
        </authorList>
    </citation>
    <scope>NUCLEOTIDE SEQUENCE [LARGE SCALE GENOMIC DNA]</scope>
    <source>
        <strain evidence="2 3">KV-663</strain>
    </source>
</reference>
<dbReference type="AlphaFoldDB" id="A0A543I102"/>
<dbReference type="Gene3D" id="2.160.20.80">
    <property type="entry name" value="E3 ubiquitin-protein ligase SopA"/>
    <property type="match status" value="4"/>
</dbReference>
<sequence>MNAITTWQLSVDGVGWVQLESSEFRYAGGLVVAVFDGSGTGWTVFDLGGSQVAFGAGTQDQDGNNYSYYWNSHYATTDSQGNVGGMMLWLGYNPGFSSDTVGPEQTFRIANLGQGRVSLQATAGSFPGQYLSGVQGGWYPEQWGLGNGSFVSSTSPTAIRISGDLLPLLQITNSAYDTDLSGRDLGAISLASANLQLSNLSGATLTAVTSIAGADFTSATLHGVHLGAHDLATAKTWAHADFTGSDLTTIAGAASAHLEGAVLDTTNLTGRNLRGAFLQGSSLKGAVLTGADLTGAHLDGADLTGAHLGGTILHGATLAGTRFDGVDLSTAQFDPAPQFTRAATSRTTFVGATVPFAVLGANWSFLDLTSATITGIPSAISTLVADHALLPTGLSLEKVDLTGASFVGTRMYEIQLQGANLEGATLTNALLRGAKLSGANLTLANLDSAFLIAETADVARALAVRTGAGGRLPVRAEARRPGPVEQDKLEAAVVTDAFLVNTILDGAHCDGVDFSGSLFVTSAAVSGSQSASAVGASMNFTKFDGASVVLAVFNGAQLSAASFATADLTGARFLDNGTTPTQLTPSSDTTHTPASVYEAHLEGADFTGANMDGLDMRGATVATANGVFEKIYDGFAGAKIPVAFDYDPTRLGTTTSGTTCPNGSNGPCTL</sequence>
<dbReference type="InterPro" id="IPR001646">
    <property type="entry name" value="5peptide_repeat"/>
</dbReference>
<comment type="caution">
    <text evidence="2">The sequence shown here is derived from an EMBL/GenBank/DDBJ whole genome shotgun (WGS) entry which is preliminary data.</text>
</comment>
<proteinExistence type="predicted"/>
<organism evidence="2 3">
    <name type="scientific">Humibacillus xanthopallidus</name>
    <dbReference type="NCBI Taxonomy" id="412689"/>
    <lineage>
        <taxon>Bacteria</taxon>
        <taxon>Bacillati</taxon>
        <taxon>Actinomycetota</taxon>
        <taxon>Actinomycetes</taxon>
        <taxon>Micrococcales</taxon>
        <taxon>Intrasporangiaceae</taxon>
        <taxon>Humibacillus</taxon>
    </lineage>
</organism>
<keyword evidence="3" id="KW-1185">Reference proteome</keyword>
<evidence type="ECO:0000313" key="2">
    <source>
        <dbReference type="EMBL" id="TQM64263.1"/>
    </source>
</evidence>
<dbReference type="Proteomes" id="UP000316747">
    <property type="component" value="Unassembled WGS sequence"/>
</dbReference>
<dbReference type="SUPFAM" id="SSF141571">
    <property type="entry name" value="Pentapeptide repeat-like"/>
    <property type="match status" value="3"/>
</dbReference>
<dbReference type="RefSeq" id="WP_141841944.1">
    <property type="nucleotide sequence ID" value="NZ_VFPM01000001.1"/>
</dbReference>
<accession>A0A543I102</accession>
<evidence type="ECO:0000256" key="1">
    <source>
        <dbReference type="SAM" id="MobiDB-lite"/>
    </source>
</evidence>